<name>A0A9C6XVW3_FRAOC</name>
<evidence type="ECO:0000259" key="3">
    <source>
        <dbReference type="PROSITE" id="PS50404"/>
    </source>
</evidence>
<dbReference type="InterPro" id="IPR040079">
    <property type="entry name" value="Glutathione_S-Trfase"/>
</dbReference>
<feature type="domain" description="GST N-terminal" evidence="3">
    <location>
        <begin position="1"/>
        <end position="84"/>
    </location>
</feature>
<dbReference type="GO" id="GO:0006749">
    <property type="term" value="P:glutathione metabolic process"/>
    <property type="evidence" value="ECO:0007669"/>
    <property type="project" value="TreeGrafter"/>
</dbReference>
<dbReference type="InterPro" id="IPR004045">
    <property type="entry name" value="Glutathione_S-Trfase_N"/>
</dbReference>
<reference evidence="6" key="1">
    <citation type="submission" date="2025-08" db="UniProtKB">
        <authorList>
            <consortium name="RefSeq"/>
        </authorList>
    </citation>
    <scope>IDENTIFICATION</scope>
    <source>
        <tissue evidence="6">Whole organism</tissue>
    </source>
</reference>
<dbReference type="PANTHER" id="PTHR43969">
    <property type="entry name" value="GLUTATHIONE S TRANSFERASE D10, ISOFORM A-RELATED"/>
    <property type="match status" value="1"/>
</dbReference>
<evidence type="ECO:0000313" key="6">
    <source>
        <dbReference type="RefSeq" id="XP_052133379.1"/>
    </source>
</evidence>
<evidence type="ECO:0000256" key="2">
    <source>
        <dbReference type="RuleBase" id="RU003494"/>
    </source>
</evidence>
<evidence type="ECO:0000256" key="1">
    <source>
        <dbReference type="ARBA" id="ARBA00011738"/>
    </source>
</evidence>
<protein>
    <submittedName>
        <fullName evidence="6">Glutathione S-transferase 1 isoform X4</fullName>
    </submittedName>
</protein>
<keyword evidence="5" id="KW-1185">Reference proteome</keyword>
<dbReference type="GO" id="GO:0004364">
    <property type="term" value="F:glutathione transferase activity"/>
    <property type="evidence" value="ECO:0007669"/>
    <property type="project" value="TreeGrafter"/>
</dbReference>
<dbReference type="CDD" id="cd03177">
    <property type="entry name" value="GST_C_Delta_Epsilon"/>
    <property type="match status" value="1"/>
</dbReference>
<feature type="domain" description="GST C-terminal" evidence="4">
    <location>
        <begin position="90"/>
        <end position="212"/>
    </location>
</feature>
<evidence type="ECO:0000313" key="5">
    <source>
        <dbReference type="Proteomes" id="UP000504606"/>
    </source>
</evidence>
<dbReference type="PROSITE" id="PS50404">
    <property type="entry name" value="GST_NTER"/>
    <property type="match status" value="1"/>
</dbReference>
<dbReference type="Pfam" id="PF02798">
    <property type="entry name" value="GST_N"/>
    <property type="match status" value="1"/>
</dbReference>
<dbReference type="SUPFAM" id="SSF52833">
    <property type="entry name" value="Thioredoxin-like"/>
    <property type="match status" value="1"/>
</dbReference>
<dbReference type="Gene3D" id="3.40.30.10">
    <property type="entry name" value="Glutaredoxin"/>
    <property type="match status" value="1"/>
</dbReference>
<gene>
    <name evidence="6" type="primary">LOC113214303</name>
</gene>
<dbReference type="PROSITE" id="PS50405">
    <property type="entry name" value="GST_CTER"/>
    <property type="match status" value="1"/>
</dbReference>
<dbReference type="Proteomes" id="UP000504606">
    <property type="component" value="Unplaced"/>
</dbReference>
<comment type="similarity">
    <text evidence="2">Belongs to the GST superfamily.</text>
</comment>
<accession>A0A9C6XVW3</accession>
<dbReference type="InterPro" id="IPR010987">
    <property type="entry name" value="Glutathione-S-Trfase_C-like"/>
</dbReference>
<dbReference type="InterPro" id="IPR036249">
    <property type="entry name" value="Thioredoxin-like_sf"/>
</dbReference>
<dbReference type="InterPro" id="IPR004046">
    <property type="entry name" value="GST_C"/>
</dbReference>
<dbReference type="Pfam" id="PF00043">
    <property type="entry name" value="GST_C"/>
    <property type="match status" value="1"/>
</dbReference>
<dbReference type="RefSeq" id="XP_052133379.1">
    <property type="nucleotide sequence ID" value="XM_052277419.1"/>
</dbReference>
<dbReference type="Gene3D" id="1.20.1050.10">
    <property type="match status" value="1"/>
</dbReference>
<dbReference type="InterPro" id="IPR036282">
    <property type="entry name" value="Glutathione-S-Trfase_C_sf"/>
</dbReference>
<dbReference type="FunFam" id="1.20.1050.10:FF:000007">
    <property type="entry name" value="Glutathione S-transferase 1-1"/>
    <property type="match status" value="1"/>
</dbReference>
<sequence length="219" mass="24588">MAPIVYQDIVSPPVQAVALTVRAARLDSVVQFQNVSLAAGEHMKPEFVKKFPMHAVPALEDDGFYLWDSHAICAYLVSAYCKDDKLYPKDPKKRAKVDQFLHFSNSILYNRLRDMSEPLWRGQTKSVPEEKKQRVHEAFQSLDTMLEGRQWLAGDDMTIADICCVCEVNGATNLAGDFSKFKNVSAWFSRCQATMPGFADIAVKGNAIYKGLLEKLMSS</sequence>
<comment type="subunit">
    <text evidence="1">Homodimer.</text>
</comment>
<organism evidence="5 6">
    <name type="scientific">Frankliniella occidentalis</name>
    <name type="common">Western flower thrips</name>
    <name type="synonym">Euthrips occidentalis</name>
    <dbReference type="NCBI Taxonomy" id="133901"/>
    <lineage>
        <taxon>Eukaryota</taxon>
        <taxon>Metazoa</taxon>
        <taxon>Ecdysozoa</taxon>
        <taxon>Arthropoda</taxon>
        <taxon>Hexapoda</taxon>
        <taxon>Insecta</taxon>
        <taxon>Pterygota</taxon>
        <taxon>Neoptera</taxon>
        <taxon>Paraneoptera</taxon>
        <taxon>Thysanoptera</taxon>
        <taxon>Terebrantia</taxon>
        <taxon>Thripoidea</taxon>
        <taxon>Thripidae</taxon>
        <taxon>Frankliniella</taxon>
    </lineage>
</organism>
<dbReference type="SFLD" id="SFLDS00019">
    <property type="entry name" value="Glutathione_Transferase_(cytos"/>
    <property type="match status" value="1"/>
</dbReference>
<proteinExistence type="inferred from homology"/>
<dbReference type="PANTHER" id="PTHR43969:SF9">
    <property type="entry name" value="GLUTATHIONE S TRANSFERASE D10, ISOFORM A-RELATED"/>
    <property type="match status" value="1"/>
</dbReference>
<dbReference type="GeneID" id="113214303"/>
<dbReference type="SUPFAM" id="SSF47616">
    <property type="entry name" value="GST C-terminal domain-like"/>
    <property type="match status" value="1"/>
</dbReference>
<dbReference type="SFLD" id="SFLDG00358">
    <property type="entry name" value="Main_(cytGST)"/>
    <property type="match status" value="1"/>
</dbReference>
<dbReference type="SFLD" id="SFLDG01153">
    <property type="entry name" value="Main.4:_Theta-like"/>
    <property type="match status" value="1"/>
</dbReference>
<evidence type="ECO:0000259" key="4">
    <source>
        <dbReference type="PROSITE" id="PS50405"/>
    </source>
</evidence>
<dbReference type="AlphaFoldDB" id="A0A9C6XVW3"/>